<feature type="transmembrane region" description="Helical" evidence="7">
    <location>
        <begin position="327"/>
        <end position="349"/>
    </location>
</feature>
<feature type="transmembrane region" description="Helical" evidence="7">
    <location>
        <begin position="255"/>
        <end position="273"/>
    </location>
</feature>
<reference evidence="8" key="1">
    <citation type="journal article" date="2012" name="PLoS ONE">
        <title>Gene sets for utilization of primary and secondary nutrition supplies in the distal gut of endangered iberian lynx.</title>
        <authorList>
            <person name="Alcaide M."/>
            <person name="Messina E."/>
            <person name="Richter M."/>
            <person name="Bargiela R."/>
            <person name="Peplies J."/>
            <person name="Huws S.A."/>
            <person name="Newbold C.J."/>
            <person name="Golyshin P.N."/>
            <person name="Simon M.A."/>
            <person name="Lopez G."/>
            <person name="Yakimov M.M."/>
            <person name="Ferrer M."/>
        </authorList>
    </citation>
    <scope>NUCLEOTIDE SEQUENCE</scope>
</reference>
<accession>J9D2R9</accession>
<comment type="subcellular location">
    <subcellularLocation>
        <location evidence="1">Cell membrane</location>
        <topology evidence="1">Multi-pass membrane protein</topology>
    </subcellularLocation>
</comment>
<dbReference type="PANTHER" id="PTHR30250">
    <property type="entry name" value="PST FAMILY PREDICTED COLANIC ACID TRANSPORTER"/>
    <property type="match status" value="1"/>
</dbReference>
<dbReference type="AlphaFoldDB" id="J9D2R9"/>
<feature type="transmembrane region" description="Helical" evidence="7">
    <location>
        <begin position="82"/>
        <end position="105"/>
    </location>
</feature>
<organism evidence="8">
    <name type="scientific">gut metagenome</name>
    <dbReference type="NCBI Taxonomy" id="749906"/>
    <lineage>
        <taxon>unclassified sequences</taxon>
        <taxon>metagenomes</taxon>
        <taxon>organismal metagenomes</taxon>
    </lineage>
</organism>
<dbReference type="CDD" id="cd13127">
    <property type="entry name" value="MATE_tuaB_like"/>
    <property type="match status" value="1"/>
</dbReference>
<evidence type="ECO:0000256" key="5">
    <source>
        <dbReference type="ARBA" id="ARBA00022989"/>
    </source>
</evidence>
<keyword evidence="6 7" id="KW-0472">Membrane</keyword>
<keyword evidence="4 7" id="KW-0812">Transmembrane</keyword>
<evidence type="ECO:0000256" key="7">
    <source>
        <dbReference type="SAM" id="Phobius"/>
    </source>
</evidence>
<feature type="transmembrane region" description="Helical" evidence="7">
    <location>
        <begin position="21"/>
        <end position="40"/>
    </location>
</feature>
<evidence type="ECO:0000313" key="8">
    <source>
        <dbReference type="EMBL" id="EJX06926.1"/>
    </source>
</evidence>
<evidence type="ECO:0000256" key="2">
    <source>
        <dbReference type="ARBA" id="ARBA00007430"/>
    </source>
</evidence>
<keyword evidence="5 7" id="KW-1133">Transmembrane helix</keyword>
<evidence type="ECO:0000256" key="1">
    <source>
        <dbReference type="ARBA" id="ARBA00004651"/>
    </source>
</evidence>
<dbReference type="GO" id="GO:0005886">
    <property type="term" value="C:plasma membrane"/>
    <property type="evidence" value="ECO:0007669"/>
    <property type="project" value="UniProtKB-SubCell"/>
</dbReference>
<dbReference type="EMBL" id="AMCI01001018">
    <property type="protein sequence ID" value="EJX06926.1"/>
    <property type="molecule type" value="Genomic_DNA"/>
</dbReference>
<feature type="transmembrane region" description="Helical" evidence="7">
    <location>
        <begin position="382"/>
        <end position="401"/>
    </location>
</feature>
<feature type="transmembrane region" description="Helical" evidence="7">
    <location>
        <begin position="149"/>
        <end position="167"/>
    </location>
</feature>
<feature type="transmembrane region" description="Helical" evidence="7">
    <location>
        <begin position="46"/>
        <end position="70"/>
    </location>
</feature>
<feature type="transmembrane region" description="Helical" evidence="7">
    <location>
        <begin position="173"/>
        <end position="194"/>
    </location>
</feature>
<feature type="transmembrane region" description="Helical" evidence="7">
    <location>
        <begin position="215"/>
        <end position="235"/>
    </location>
</feature>
<feature type="transmembrane region" description="Helical" evidence="7">
    <location>
        <begin position="293"/>
        <end position="315"/>
    </location>
</feature>
<keyword evidence="3" id="KW-1003">Cell membrane</keyword>
<feature type="transmembrane region" description="Helical" evidence="7">
    <location>
        <begin position="117"/>
        <end position="137"/>
    </location>
</feature>
<evidence type="ECO:0000256" key="6">
    <source>
        <dbReference type="ARBA" id="ARBA00023136"/>
    </source>
</evidence>
<feature type="transmembrane region" description="Helical" evidence="7">
    <location>
        <begin position="441"/>
        <end position="461"/>
    </location>
</feature>
<name>J9D2R9_9ZZZZ</name>
<evidence type="ECO:0000256" key="4">
    <source>
        <dbReference type="ARBA" id="ARBA00022692"/>
    </source>
</evidence>
<proteinExistence type="inferred from homology"/>
<comment type="similarity">
    <text evidence="2">Belongs to the polysaccharide synthase family.</text>
</comment>
<dbReference type="Pfam" id="PF13440">
    <property type="entry name" value="Polysacc_synt_3"/>
    <property type="match status" value="1"/>
</dbReference>
<dbReference type="InterPro" id="IPR050833">
    <property type="entry name" value="Poly_Biosynth_Transport"/>
</dbReference>
<gene>
    <name evidence="8" type="ORF">EVA_04969</name>
</gene>
<protein>
    <submittedName>
        <fullName evidence="8">Lipopolysaccharide biosynthesis protein</fullName>
    </submittedName>
</protein>
<dbReference type="PANTHER" id="PTHR30250:SF10">
    <property type="entry name" value="LIPOPOLYSACCHARIDE BIOSYNTHESIS PROTEIN WZXC"/>
    <property type="match status" value="1"/>
</dbReference>
<feature type="transmembrane region" description="Helical" evidence="7">
    <location>
        <begin position="413"/>
        <end position="435"/>
    </location>
</feature>
<sequence length="479" mass="54013">MSEPTLKEKTAKGLLWSGINNGLQQVLNLFFGIFLARLLTPADYGMVGMLTIFTAIASALQEGGFISALTNRKEICHEDYNAVFWFCSTCSVCIYLLLFFAAPWIAAFYHEPALVPLARLSFLGFVMSSLSIPARALLFKKMMAKESAAISLTALILSGTIGVTMAANGFAYWGIAVQSITFITVSSCLFYYFAHWHPTFSFRFRPIREMAGFGSKLVVTNICTTVNNNLFSMLLGKFYAPQDVGNFTQANKWNTMGHTLITGMVSGVALPVLSQVSDDRDRQRTVFRKMLRFTAFTTFPAMLGLSLIAEEFIVIAITDKWLSCAHILQLLCVWGAFFPLCYLCSNVVVSRGHSSLYMWNNLVQSVVQLTIALLAYPYGMVWMLRLFVAVNVAWLFVWHFFVHREIGLRLRELLTDILPYLLLASTLTVSAYFLTQPIENIYLRLLTKVLFVAIGYMSILWKSDSVIFHECINFIRKKK</sequence>
<evidence type="ECO:0000256" key="3">
    <source>
        <dbReference type="ARBA" id="ARBA00022475"/>
    </source>
</evidence>
<comment type="caution">
    <text evidence="8">The sequence shown here is derived from an EMBL/GenBank/DDBJ whole genome shotgun (WGS) entry which is preliminary data.</text>
</comment>